<dbReference type="Proteomes" id="UP000635885">
    <property type="component" value="Unassembled WGS sequence"/>
</dbReference>
<keyword evidence="3" id="KW-1185">Reference proteome</keyword>
<proteinExistence type="predicted"/>
<sequence length="169" mass="19135">MAIEGFVKVAKEIGEVALKEVGKKISQEGLGPKTFDRELGKNIVESLKDKFLDTNNEELGGDIEKGDITEVKDKLENIENKIDFEPEKIIENPEAIVKEFSEVGEILNEFKDEIEIFRECVDQLKELQNDVRELIGEDNYNMLSSSILEKLMDGTSGSDVDEQDEDYSE</sequence>
<reference evidence="3" key="1">
    <citation type="journal article" date="2019" name="Int. J. Syst. Evol. Microbiol.">
        <title>The Global Catalogue of Microorganisms (GCM) 10K type strain sequencing project: providing services to taxonomists for standard genome sequencing and annotation.</title>
        <authorList>
            <consortium name="The Broad Institute Genomics Platform"/>
            <consortium name="The Broad Institute Genome Sequencing Center for Infectious Disease"/>
            <person name="Wu L."/>
            <person name="Ma J."/>
        </authorList>
    </citation>
    <scope>NUCLEOTIDE SEQUENCE [LARGE SCALE GENOMIC DNA]</scope>
    <source>
        <strain evidence="3">CGMCC 1.12479</strain>
    </source>
</reference>
<name>A0ABQ1MWK4_9BACT</name>
<keyword evidence="1" id="KW-0175">Coiled coil</keyword>
<gene>
    <name evidence="2" type="ORF">GCM10010993_28390</name>
</gene>
<feature type="coiled-coil region" evidence="1">
    <location>
        <begin position="107"/>
        <end position="137"/>
    </location>
</feature>
<evidence type="ECO:0000313" key="2">
    <source>
        <dbReference type="EMBL" id="GGC48206.1"/>
    </source>
</evidence>
<comment type="caution">
    <text evidence="2">The sequence shown here is derived from an EMBL/GenBank/DDBJ whole genome shotgun (WGS) entry which is preliminary data.</text>
</comment>
<accession>A0ABQ1MWK4</accession>
<protein>
    <submittedName>
        <fullName evidence="2">Uncharacterized protein</fullName>
    </submittedName>
</protein>
<organism evidence="2 3">
    <name type="scientific">Belliella aquatica</name>
    <dbReference type="NCBI Taxonomy" id="1323734"/>
    <lineage>
        <taxon>Bacteria</taxon>
        <taxon>Pseudomonadati</taxon>
        <taxon>Bacteroidota</taxon>
        <taxon>Cytophagia</taxon>
        <taxon>Cytophagales</taxon>
        <taxon>Cyclobacteriaceae</taxon>
        <taxon>Belliella</taxon>
    </lineage>
</organism>
<dbReference type="RefSeq" id="WP_188443759.1">
    <property type="nucleotide sequence ID" value="NZ_BMFD01000011.1"/>
</dbReference>
<evidence type="ECO:0000256" key="1">
    <source>
        <dbReference type="SAM" id="Coils"/>
    </source>
</evidence>
<evidence type="ECO:0000313" key="3">
    <source>
        <dbReference type="Proteomes" id="UP000635885"/>
    </source>
</evidence>
<dbReference type="EMBL" id="BMFD01000011">
    <property type="protein sequence ID" value="GGC48206.1"/>
    <property type="molecule type" value="Genomic_DNA"/>
</dbReference>